<sequence length="324" mass="35734">MISNFMKKYFITQKMMRTVIISLVHLILSSIYFFGWRSLVLLFWVTLFGVAIEWIYEKKQGKKVSEAIFVTCILYVLTLPPRTPIWIAVVGIIFGVFFGKEVFGGFGRNLFNPALVARAFVYVTFPEPLTIEWSKAAAGFPGGFATYITENIEAISQATPMLIFRETGEMVTSLKLLLGNVSGSLGETSAILIILAGIYLIYKKVAAWQTMAGVLIGFTGLSGALYLLGNPQIPNPIFGILSGGFLFGMVFMATDPISSPRTKEGKWIYGILIGVVTVIIRGYALFAGGMMFAILIGNTFAPIIDEGVNYFKKLKKEDKKEVTA</sequence>
<keyword evidence="3" id="KW-0285">Flavoprotein</keyword>
<feature type="transmembrane region" description="Helical" evidence="9">
    <location>
        <begin position="15"/>
        <end position="33"/>
    </location>
</feature>
<keyword evidence="11" id="KW-1185">Reference proteome</keyword>
<feature type="transmembrane region" description="Helical" evidence="9">
    <location>
        <begin position="68"/>
        <end position="98"/>
    </location>
</feature>
<dbReference type="HOGENOM" id="CLU_042020_1_0_9"/>
<evidence type="ECO:0000256" key="5">
    <source>
        <dbReference type="ARBA" id="ARBA00022692"/>
    </source>
</evidence>
<dbReference type="InterPro" id="IPR004338">
    <property type="entry name" value="NqrB/RnfD"/>
</dbReference>
<evidence type="ECO:0000256" key="7">
    <source>
        <dbReference type="ARBA" id="ARBA00022989"/>
    </source>
</evidence>
<keyword evidence="2" id="KW-0597">Phosphoprotein</keyword>
<feature type="transmembrane region" description="Helical" evidence="9">
    <location>
        <begin position="211"/>
        <end position="229"/>
    </location>
</feature>
<keyword evidence="7 9" id="KW-1133">Transmembrane helix</keyword>
<gene>
    <name evidence="10" type="ORF">CUESP1_0375</name>
</gene>
<evidence type="ECO:0000256" key="9">
    <source>
        <dbReference type="SAM" id="Phobius"/>
    </source>
</evidence>
<dbReference type="Pfam" id="PF03116">
    <property type="entry name" value="NQR2_RnfD_RnfE"/>
    <property type="match status" value="1"/>
</dbReference>
<organism evidence="10 11">
    <name type="scientific">[Clostridium] ultunense Esp</name>
    <dbReference type="NCBI Taxonomy" id="1288971"/>
    <lineage>
        <taxon>Bacteria</taxon>
        <taxon>Bacillati</taxon>
        <taxon>Bacillota</taxon>
        <taxon>Tissierellia</taxon>
        <taxon>Tissierellales</taxon>
        <taxon>Tepidimicrobiaceae</taxon>
        <taxon>Schnuerera</taxon>
    </lineage>
</organism>
<feature type="transmembrane region" description="Helical" evidence="9">
    <location>
        <begin position="235"/>
        <end position="254"/>
    </location>
</feature>
<dbReference type="InterPro" id="IPR011303">
    <property type="entry name" value="RnfD_bac"/>
</dbReference>
<evidence type="ECO:0000256" key="8">
    <source>
        <dbReference type="ARBA" id="ARBA00023136"/>
    </source>
</evidence>
<proteinExistence type="predicted"/>
<keyword evidence="5 9" id="KW-0812">Transmembrane</keyword>
<dbReference type="EMBL" id="LT669839">
    <property type="protein sequence ID" value="SHD75766.1"/>
    <property type="molecule type" value="Genomic_DNA"/>
</dbReference>
<name>M1ZH47_9FIRM</name>
<dbReference type="GO" id="GO:0055085">
    <property type="term" value="P:transmembrane transport"/>
    <property type="evidence" value="ECO:0007669"/>
    <property type="project" value="InterPro"/>
</dbReference>
<dbReference type="PANTHER" id="PTHR30578:SF1">
    <property type="entry name" value="NA(+)-TRANSLOCATING NADH-QUINONE REDUCTASE SUBUNIT B"/>
    <property type="match status" value="1"/>
</dbReference>
<evidence type="ECO:0000313" key="10">
    <source>
        <dbReference type="EMBL" id="SHD75766.1"/>
    </source>
</evidence>
<evidence type="ECO:0000256" key="6">
    <source>
        <dbReference type="ARBA" id="ARBA00022967"/>
    </source>
</evidence>
<dbReference type="GO" id="GO:0005886">
    <property type="term" value="C:plasma membrane"/>
    <property type="evidence" value="ECO:0007669"/>
    <property type="project" value="TreeGrafter"/>
</dbReference>
<feature type="transmembrane region" description="Helical" evidence="9">
    <location>
        <begin position="266"/>
        <end position="284"/>
    </location>
</feature>
<evidence type="ECO:0000256" key="4">
    <source>
        <dbReference type="ARBA" id="ARBA00022643"/>
    </source>
</evidence>
<feature type="transmembrane region" description="Helical" evidence="9">
    <location>
        <begin position="181"/>
        <end position="202"/>
    </location>
</feature>
<reference evidence="10 11" key="1">
    <citation type="submission" date="2016-11" db="EMBL/GenBank/DDBJ databases">
        <authorList>
            <person name="Manzoor S."/>
        </authorList>
    </citation>
    <scope>NUCLEOTIDE SEQUENCE [LARGE SCALE GENOMIC DNA]</scope>
    <source>
        <strain evidence="10">Clostridium ultunense strain Esp</strain>
    </source>
</reference>
<keyword evidence="8 9" id="KW-0472">Membrane</keyword>
<feature type="transmembrane region" description="Helical" evidence="9">
    <location>
        <begin position="39"/>
        <end position="56"/>
    </location>
</feature>
<keyword evidence="6" id="KW-1278">Translocase</keyword>
<accession>M1ZH47</accession>
<dbReference type="GO" id="GO:0022900">
    <property type="term" value="P:electron transport chain"/>
    <property type="evidence" value="ECO:0007669"/>
    <property type="project" value="InterPro"/>
</dbReference>
<evidence type="ECO:0000256" key="1">
    <source>
        <dbReference type="ARBA" id="ARBA00022448"/>
    </source>
</evidence>
<keyword evidence="4" id="KW-0288">FMN</keyword>
<evidence type="ECO:0000313" key="11">
    <source>
        <dbReference type="Proteomes" id="UP000245423"/>
    </source>
</evidence>
<dbReference type="PANTHER" id="PTHR30578">
    <property type="entry name" value="ELECTRON TRANSPORT COMPLEX PROTEIN RNFD"/>
    <property type="match status" value="1"/>
</dbReference>
<protein>
    <submittedName>
        <fullName evidence="10">NQR2 and RnfD family protein</fullName>
    </submittedName>
</protein>
<evidence type="ECO:0000256" key="2">
    <source>
        <dbReference type="ARBA" id="ARBA00022553"/>
    </source>
</evidence>
<dbReference type="Proteomes" id="UP000245423">
    <property type="component" value="Chromosome 1"/>
</dbReference>
<evidence type="ECO:0000256" key="3">
    <source>
        <dbReference type="ARBA" id="ARBA00022630"/>
    </source>
</evidence>
<dbReference type="NCBIfam" id="TIGR01946">
    <property type="entry name" value="rnfD"/>
    <property type="match status" value="1"/>
</dbReference>
<keyword evidence="1" id="KW-0813">Transport</keyword>
<dbReference type="RefSeq" id="WP_005587948.1">
    <property type="nucleotide sequence ID" value="NZ_LT669839.1"/>
</dbReference>
<dbReference type="AlphaFoldDB" id="M1ZH47"/>